<dbReference type="eggNOG" id="ENOG5032U1E">
    <property type="taxonomic scope" value="Bacteria"/>
</dbReference>
<evidence type="ECO:0008006" key="4">
    <source>
        <dbReference type="Google" id="ProtNLM"/>
    </source>
</evidence>
<dbReference type="Gene3D" id="1.20.120.10">
    <property type="entry name" value="Cytochrome c/b562"/>
    <property type="match status" value="1"/>
</dbReference>
<gene>
    <name evidence="2" type="ORF">B30_18912</name>
</gene>
<dbReference type="PATRIC" id="fig|1208323.3.peg.3903"/>
<dbReference type="AlphaFoldDB" id="K2IZB3"/>
<dbReference type="InterPro" id="IPR010980">
    <property type="entry name" value="Cyt_c/b562"/>
</dbReference>
<sequence>MQDQEGLKVSHYRKTNQFPFIAVALAIAVGLGFGVPATGQDAGPVSPNLTPKLRDLLRQEMLSIEQASKDILSALIAGDDARVAGLAQQIYDSFILQQSMTPDDKQDLMAAVPKDFVTRDQAFHRLSADLAQAGRDGDREAQHAGFGRMIEACTACHVRYAADRFPMLAE</sequence>
<dbReference type="PROSITE" id="PS51009">
    <property type="entry name" value="CYTCII"/>
    <property type="match status" value="1"/>
</dbReference>
<dbReference type="Pfam" id="PF01322">
    <property type="entry name" value="Cytochrom_C_2"/>
    <property type="match status" value="1"/>
</dbReference>
<dbReference type="OrthoDB" id="7855645at2"/>
<keyword evidence="1" id="KW-0472">Membrane</keyword>
<dbReference type="EMBL" id="AMRK01000015">
    <property type="protein sequence ID" value="EKE68208.1"/>
    <property type="molecule type" value="Genomic_DNA"/>
</dbReference>
<name>K2IZB3_9RHOB</name>
<comment type="caution">
    <text evidence="2">The sequence shown here is derived from an EMBL/GenBank/DDBJ whole genome shotgun (WGS) entry which is preliminary data.</text>
</comment>
<evidence type="ECO:0000256" key="1">
    <source>
        <dbReference type="SAM" id="Phobius"/>
    </source>
</evidence>
<organism evidence="2 3">
    <name type="scientific">Celeribacter baekdonensis B30</name>
    <dbReference type="NCBI Taxonomy" id="1208323"/>
    <lineage>
        <taxon>Bacteria</taxon>
        <taxon>Pseudomonadati</taxon>
        <taxon>Pseudomonadota</taxon>
        <taxon>Alphaproteobacteria</taxon>
        <taxon>Rhodobacterales</taxon>
        <taxon>Roseobacteraceae</taxon>
        <taxon>Celeribacter</taxon>
    </lineage>
</organism>
<evidence type="ECO:0000313" key="2">
    <source>
        <dbReference type="EMBL" id="EKE68208.1"/>
    </source>
</evidence>
<dbReference type="SUPFAM" id="SSF47175">
    <property type="entry name" value="Cytochromes"/>
    <property type="match status" value="1"/>
</dbReference>
<keyword evidence="1" id="KW-0812">Transmembrane</keyword>
<dbReference type="STRING" id="1208323.B30_18912"/>
<dbReference type="GO" id="GO:0005506">
    <property type="term" value="F:iron ion binding"/>
    <property type="evidence" value="ECO:0007669"/>
    <property type="project" value="InterPro"/>
</dbReference>
<dbReference type="InterPro" id="IPR002321">
    <property type="entry name" value="Cyt_c_II"/>
</dbReference>
<dbReference type="Proteomes" id="UP000006762">
    <property type="component" value="Unassembled WGS sequence"/>
</dbReference>
<feature type="transmembrane region" description="Helical" evidence="1">
    <location>
        <begin position="20"/>
        <end position="39"/>
    </location>
</feature>
<accession>K2IZB3</accession>
<reference evidence="2 3" key="1">
    <citation type="submission" date="2012-09" db="EMBL/GenBank/DDBJ databases">
        <title>Celeribacter baekdonensis B30 Genome Sequencing.</title>
        <authorList>
            <person name="Wang W."/>
        </authorList>
    </citation>
    <scope>NUCLEOTIDE SEQUENCE [LARGE SCALE GENOMIC DNA]</scope>
    <source>
        <strain evidence="2 3">B30</strain>
    </source>
</reference>
<protein>
    <recommendedName>
        <fullName evidence="4">Cytochrome c</fullName>
    </recommendedName>
</protein>
<keyword evidence="3" id="KW-1185">Reference proteome</keyword>
<dbReference type="GO" id="GO:0009055">
    <property type="term" value="F:electron transfer activity"/>
    <property type="evidence" value="ECO:0007669"/>
    <property type="project" value="InterPro"/>
</dbReference>
<dbReference type="GO" id="GO:0022900">
    <property type="term" value="P:electron transport chain"/>
    <property type="evidence" value="ECO:0007669"/>
    <property type="project" value="InterPro"/>
</dbReference>
<evidence type="ECO:0000313" key="3">
    <source>
        <dbReference type="Proteomes" id="UP000006762"/>
    </source>
</evidence>
<dbReference type="RefSeq" id="WP_009573808.1">
    <property type="nucleotide sequence ID" value="NZ_AMRK01000015.1"/>
</dbReference>
<keyword evidence="1" id="KW-1133">Transmembrane helix</keyword>
<proteinExistence type="predicted"/>
<dbReference type="GO" id="GO:0020037">
    <property type="term" value="F:heme binding"/>
    <property type="evidence" value="ECO:0007669"/>
    <property type="project" value="InterPro"/>
</dbReference>